<name>Q9YTJ5_ATHV3</name>
<organismHost>
    <name type="scientific">Ateles</name>
    <dbReference type="NCBI Taxonomy" id="9506"/>
</organismHost>
<evidence type="ECO:0000313" key="3">
    <source>
        <dbReference type="Proteomes" id="UP000008287"/>
    </source>
</evidence>
<dbReference type="OrthoDB" id="39579at10239"/>
<dbReference type="InterPro" id="IPR001875">
    <property type="entry name" value="DED_dom"/>
</dbReference>
<dbReference type="KEGG" id="vg:1450439"/>
<dbReference type="InterPro" id="IPR011029">
    <property type="entry name" value="DEATH-like_dom_sf"/>
</dbReference>
<evidence type="ECO:0000259" key="1">
    <source>
        <dbReference type="PROSITE" id="PS50168"/>
    </source>
</evidence>
<dbReference type="EMBL" id="AF083424">
    <property type="protein sequence ID" value="AAC95596.1"/>
    <property type="molecule type" value="Genomic_DNA"/>
</dbReference>
<reference evidence="2 3" key="1">
    <citation type="journal article" date="2000" name="J. Virol.">
        <title>Primary structure of the Herpesvirus ateles genome.</title>
        <authorList>
            <person name="Albrecht J.C."/>
        </authorList>
    </citation>
    <scope>NUCLEOTIDE SEQUENCE [LARGE SCALE GENOMIC DNA]</scope>
    <source>
        <strain evidence="2">73</strain>
    </source>
</reference>
<organism evidence="3">
    <name type="scientific">Ateline herpesvirus 3</name>
    <name type="common">AtHV-3</name>
    <name type="synonym">Herpesvirus ateles</name>
    <dbReference type="NCBI Taxonomy" id="85618"/>
    <lineage>
        <taxon>Viruses</taxon>
        <taxon>Duplodnaviria</taxon>
        <taxon>Heunggongvirae</taxon>
        <taxon>Peploviricota</taxon>
        <taxon>Herviviricetes</taxon>
        <taxon>Herpesvirales</taxon>
        <taxon>Orthoherpesviridae</taxon>
        <taxon>Gammaherpesvirinae</taxon>
        <taxon>Rhadinovirus</taxon>
        <taxon>Rhadinovirus atelinegamma3</taxon>
    </lineage>
</organism>
<dbReference type="PIR" id="T42985">
    <property type="entry name" value="T42985"/>
</dbReference>
<dbReference type="RefSeq" id="NP_048043.1">
    <property type="nucleotide sequence ID" value="NC_001987.1"/>
</dbReference>
<dbReference type="GeneID" id="1450439"/>
<feature type="domain" description="DED" evidence="1">
    <location>
        <begin position="2"/>
        <end position="75"/>
    </location>
</feature>
<proteinExistence type="predicted"/>
<evidence type="ECO:0000313" key="2">
    <source>
        <dbReference type="EMBL" id="AAC95596.1"/>
    </source>
</evidence>
<keyword evidence="3" id="KW-1185">Reference proteome</keyword>
<dbReference type="Gene3D" id="1.10.533.10">
    <property type="entry name" value="Death Domain, Fas"/>
    <property type="match status" value="1"/>
</dbReference>
<dbReference type="PROSITE" id="PS50168">
    <property type="entry name" value="DED"/>
    <property type="match status" value="1"/>
</dbReference>
<sequence length="113" mass="13390">MDLTKTVTRIINVFTENEQCWFLFLIYRTIPKGFQPTESLNLLVKRLLKVKNWNTCLMQCFYVLKRIDLLLTLFRVTEQSVERSLYTSPQLEAHILTLVTLIHDLKQLEMRGA</sequence>
<dbReference type="Proteomes" id="UP000008287">
    <property type="component" value="Segment"/>
</dbReference>
<accession>Q9YTJ5</accession>
<protein>
    <submittedName>
        <fullName evidence="2">Similar to family of FLIP proteins</fullName>
    </submittedName>
</protein>